<dbReference type="KEGG" id="pgri:PgNI_11895"/>
<reference evidence="2" key="1">
    <citation type="journal article" date="2019" name="Mol. Biol. Evol.">
        <title>Blast fungal genomes show frequent chromosomal changes, gene gains and losses, and effector gene turnover.</title>
        <authorList>
            <person name="Gomez Luciano L.B."/>
            <person name="Jason Tsai I."/>
            <person name="Chuma I."/>
            <person name="Tosa Y."/>
            <person name="Chen Y.H."/>
            <person name="Li J.Y."/>
            <person name="Li M.Y."/>
            <person name="Jade Lu M.Y."/>
            <person name="Nakayashiki H."/>
            <person name="Li W.H."/>
        </authorList>
    </citation>
    <scope>NUCLEOTIDE SEQUENCE</scope>
    <source>
        <strain evidence="2">NI907</strain>
    </source>
</reference>
<proteinExistence type="predicted"/>
<dbReference type="GeneID" id="41966758"/>
<accession>A0A6P8AQL9</accession>
<reference evidence="2" key="3">
    <citation type="submission" date="2025-08" db="UniProtKB">
        <authorList>
            <consortium name="RefSeq"/>
        </authorList>
    </citation>
    <scope>IDENTIFICATION</scope>
    <source>
        <strain evidence="2">NI907</strain>
    </source>
</reference>
<keyword evidence="1" id="KW-1185">Reference proteome</keyword>
<dbReference type="RefSeq" id="XP_030977198.1">
    <property type="nucleotide sequence ID" value="XM_031131853.1"/>
</dbReference>
<protein>
    <submittedName>
        <fullName evidence="2">Uncharacterized protein</fullName>
    </submittedName>
</protein>
<dbReference type="Proteomes" id="UP000515153">
    <property type="component" value="Unplaced"/>
</dbReference>
<gene>
    <name evidence="2" type="ORF">PgNI_11895</name>
</gene>
<evidence type="ECO:0000313" key="2">
    <source>
        <dbReference type="RefSeq" id="XP_030977198.1"/>
    </source>
</evidence>
<organism evidence="1 2">
    <name type="scientific">Pyricularia grisea</name>
    <name type="common">Crabgrass-specific blast fungus</name>
    <name type="synonym">Magnaporthe grisea</name>
    <dbReference type="NCBI Taxonomy" id="148305"/>
    <lineage>
        <taxon>Eukaryota</taxon>
        <taxon>Fungi</taxon>
        <taxon>Dikarya</taxon>
        <taxon>Ascomycota</taxon>
        <taxon>Pezizomycotina</taxon>
        <taxon>Sordariomycetes</taxon>
        <taxon>Sordariomycetidae</taxon>
        <taxon>Magnaporthales</taxon>
        <taxon>Pyriculariaceae</taxon>
        <taxon>Pyricularia</taxon>
    </lineage>
</organism>
<dbReference type="AlphaFoldDB" id="A0A6P8AQL9"/>
<evidence type="ECO:0000313" key="1">
    <source>
        <dbReference type="Proteomes" id="UP000515153"/>
    </source>
</evidence>
<sequence length="315" mass="33984">MGGMEDDMPEGMAMAAIPRLPQLLAGSNMGMWNWRSAVLHPLEEEGKYQVLCVEGGKEEGEVAEMAATMSTTEPLPPFATEIVRSHRVIWEYRFPQTPFFLGCGPFKVPLTLEQKQKSVPSQSMTAAVMGARALFGTEISLNGRLSVKTMDSGNRSGKERASSSFFLRESSSIPLGAAAVEPKVTRQCARQLRRRTVVRGCGIIRHRVLYVMLVARPGMTGPSPPNMSSLPLPGAKMAAVPSSRAHARGKRSPGAWDVGATDLDRHVKAAGGGDTPEIGHRCGDRTLAAWTTWVAVVSPRGIETMYLSPPAEATI</sequence>
<reference evidence="2" key="2">
    <citation type="submission" date="2019-10" db="EMBL/GenBank/DDBJ databases">
        <authorList>
            <consortium name="NCBI Genome Project"/>
        </authorList>
    </citation>
    <scope>NUCLEOTIDE SEQUENCE</scope>
    <source>
        <strain evidence="2">NI907</strain>
    </source>
</reference>
<name>A0A6P8AQL9_PYRGI</name>